<organism evidence="2 3">
    <name type="scientific">Mucor plumbeus</name>
    <dbReference type="NCBI Taxonomy" id="97098"/>
    <lineage>
        <taxon>Eukaryota</taxon>
        <taxon>Fungi</taxon>
        <taxon>Fungi incertae sedis</taxon>
        <taxon>Mucoromycota</taxon>
        <taxon>Mucoromycotina</taxon>
        <taxon>Mucoromycetes</taxon>
        <taxon>Mucorales</taxon>
        <taxon>Mucorineae</taxon>
        <taxon>Mucoraceae</taxon>
        <taxon>Mucor</taxon>
    </lineage>
</organism>
<dbReference type="OrthoDB" id="2280528at2759"/>
<feature type="compositionally biased region" description="Low complexity" evidence="1">
    <location>
        <begin position="68"/>
        <end position="78"/>
    </location>
</feature>
<comment type="caution">
    <text evidence="2">The sequence shown here is derived from an EMBL/GenBank/DDBJ whole genome shotgun (WGS) entry which is preliminary data.</text>
</comment>
<dbReference type="AlphaFoldDB" id="A0A8H7VAZ4"/>
<evidence type="ECO:0000313" key="3">
    <source>
        <dbReference type="Proteomes" id="UP000650833"/>
    </source>
</evidence>
<gene>
    <name evidence="2" type="ORF">INT46_001965</name>
</gene>
<evidence type="ECO:0000313" key="2">
    <source>
        <dbReference type="EMBL" id="KAG2207774.1"/>
    </source>
</evidence>
<feature type="region of interest" description="Disordered" evidence="1">
    <location>
        <begin position="92"/>
        <end position="133"/>
    </location>
</feature>
<dbReference type="EMBL" id="JAEPRC010000123">
    <property type="protein sequence ID" value="KAG2207774.1"/>
    <property type="molecule type" value="Genomic_DNA"/>
</dbReference>
<dbReference type="Proteomes" id="UP000650833">
    <property type="component" value="Unassembled WGS sequence"/>
</dbReference>
<sequence length="162" mass="18338">MQLFDRLFKIKKHQQKSQNDNKTASIDSNSTTSSSTLNQHSPLKRLSSLRHWRSSSKAISHSNTHLNQVQQQQQQQQQDLLTQCIETALYVNPNSNNSNNGKRWSLGDAPTSNKISFHEQEPSLAPPQPRQRKLSLPPQLINMGYLASIPEVDSQITLALNK</sequence>
<feature type="region of interest" description="Disordered" evidence="1">
    <location>
        <begin position="12"/>
        <end position="78"/>
    </location>
</feature>
<proteinExistence type="predicted"/>
<evidence type="ECO:0000256" key="1">
    <source>
        <dbReference type="SAM" id="MobiDB-lite"/>
    </source>
</evidence>
<keyword evidence="3" id="KW-1185">Reference proteome</keyword>
<reference evidence="2" key="1">
    <citation type="submission" date="2020-12" db="EMBL/GenBank/DDBJ databases">
        <title>Metabolic potential, ecology and presence of endohyphal bacteria is reflected in genomic diversity of Mucoromycotina.</title>
        <authorList>
            <person name="Muszewska A."/>
            <person name="Okrasinska A."/>
            <person name="Steczkiewicz K."/>
            <person name="Drgas O."/>
            <person name="Orlowska M."/>
            <person name="Perlinska-Lenart U."/>
            <person name="Aleksandrzak-Piekarczyk T."/>
            <person name="Szatraj K."/>
            <person name="Zielenkiewicz U."/>
            <person name="Pilsyk S."/>
            <person name="Malc E."/>
            <person name="Mieczkowski P."/>
            <person name="Kruszewska J.S."/>
            <person name="Biernat P."/>
            <person name="Pawlowska J."/>
        </authorList>
    </citation>
    <scope>NUCLEOTIDE SEQUENCE</scope>
    <source>
        <strain evidence="2">CBS 226.32</strain>
    </source>
</reference>
<feature type="compositionally biased region" description="Polar residues" evidence="1">
    <location>
        <begin position="57"/>
        <end position="67"/>
    </location>
</feature>
<feature type="compositionally biased region" description="Low complexity" evidence="1">
    <location>
        <begin position="23"/>
        <end position="36"/>
    </location>
</feature>
<protein>
    <submittedName>
        <fullName evidence="2">Uncharacterized protein</fullName>
    </submittedName>
</protein>
<accession>A0A8H7VAZ4</accession>
<name>A0A8H7VAZ4_9FUNG</name>